<dbReference type="AlphaFoldDB" id="A0A8X7RRR7"/>
<feature type="chain" id="PRO_5036499199" description="Secreted protein" evidence="1">
    <location>
        <begin position="21"/>
        <end position="238"/>
    </location>
</feature>
<keyword evidence="3" id="KW-1185">Reference proteome</keyword>
<reference evidence="2 3" key="1">
    <citation type="submission" date="2020-02" db="EMBL/GenBank/DDBJ databases">
        <authorList>
            <person name="Ma Q."/>
            <person name="Huang Y."/>
            <person name="Song X."/>
            <person name="Pei D."/>
        </authorList>
    </citation>
    <scope>NUCLEOTIDE SEQUENCE [LARGE SCALE GENOMIC DNA]</scope>
    <source>
        <strain evidence="2">Sxm20200214</strain>
        <tissue evidence="2">Leaf</tissue>
    </source>
</reference>
<gene>
    <name evidence="2" type="ORF">Bca52824_038369</name>
</gene>
<dbReference type="OrthoDB" id="10561863at2759"/>
<accession>A0A8X7RRR7</accession>
<sequence length="238" mass="27336">MTGFYFSFSFLFFFCSLSHSFSCSLFSLSRGEIQIEDVSSAFSAETEDRRRLSDSVVESRPTSLVFSIRSRIETEDRRRLSLLTEIPPPSPPDQGSKPRTTLLVLTESRRTSLVFSVRSRIETEDRRRLSGSSQRFLRLLRQNRRLKPRTTLLVLTESRRTSLVFSVRSRIETEDRKRLSGSSRRFLLLHVRVDDSVRVDGVSSLGLSALANDLFNVEISSQLFTSFSFQFMNAYDSS</sequence>
<name>A0A8X7RRR7_BRACI</name>
<organism evidence="2 3">
    <name type="scientific">Brassica carinata</name>
    <name type="common">Ethiopian mustard</name>
    <name type="synonym">Abyssinian cabbage</name>
    <dbReference type="NCBI Taxonomy" id="52824"/>
    <lineage>
        <taxon>Eukaryota</taxon>
        <taxon>Viridiplantae</taxon>
        <taxon>Streptophyta</taxon>
        <taxon>Embryophyta</taxon>
        <taxon>Tracheophyta</taxon>
        <taxon>Spermatophyta</taxon>
        <taxon>Magnoliopsida</taxon>
        <taxon>eudicotyledons</taxon>
        <taxon>Gunneridae</taxon>
        <taxon>Pentapetalae</taxon>
        <taxon>rosids</taxon>
        <taxon>malvids</taxon>
        <taxon>Brassicales</taxon>
        <taxon>Brassicaceae</taxon>
        <taxon>Brassiceae</taxon>
        <taxon>Brassica</taxon>
    </lineage>
</organism>
<evidence type="ECO:0008006" key="4">
    <source>
        <dbReference type="Google" id="ProtNLM"/>
    </source>
</evidence>
<keyword evidence="1" id="KW-0732">Signal</keyword>
<evidence type="ECO:0000313" key="3">
    <source>
        <dbReference type="Proteomes" id="UP000886595"/>
    </source>
</evidence>
<dbReference type="Proteomes" id="UP000886595">
    <property type="component" value="Unassembled WGS sequence"/>
</dbReference>
<evidence type="ECO:0000256" key="1">
    <source>
        <dbReference type="SAM" id="SignalP"/>
    </source>
</evidence>
<proteinExistence type="predicted"/>
<evidence type="ECO:0000313" key="2">
    <source>
        <dbReference type="EMBL" id="KAG2291700.1"/>
    </source>
</evidence>
<feature type="signal peptide" evidence="1">
    <location>
        <begin position="1"/>
        <end position="20"/>
    </location>
</feature>
<protein>
    <recommendedName>
        <fullName evidence="4">Secreted protein</fullName>
    </recommendedName>
</protein>
<comment type="caution">
    <text evidence="2">The sequence shown here is derived from an EMBL/GenBank/DDBJ whole genome shotgun (WGS) entry which is preliminary data.</text>
</comment>
<dbReference type="EMBL" id="JAAMPC010000009">
    <property type="protein sequence ID" value="KAG2291700.1"/>
    <property type="molecule type" value="Genomic_DNA"/>
</dbReference>